<evidence type="ECO:0000256" key="8">
    <source>
        <dbReference type="ARBA" id="ARBA00023292"/>
    </source>
</evidence>
<dbReference type="InterPro" id="IPR050440">
    <property type="entry name" value="Laminin/Netrin_ECM"/>
</dbReference>
<dbReference type="PROSITE" id="PS51117">
    <property type="entry name" value="LAMININ_NTER"/>
    <property type="match status" value="1"/>
</dbReference>
<keyword evidence="3" id="KW-0964">Secreted</keyword>
<proteinExistence type="predicted"/>
<keyword evidence="8 9" id="KW-0424">Laminin EGF-like domain</keyword>
<dbReference type="SMART" id="SM00136">
    <property type="entry name" value="LamNT"/>
    <property type="match status" value="1"/>
</dbReference>
<dbReference type="Gene3D" id="2.10.25.10">
    <property type="entry name" value="Laminin"/>
    <property type="match status" value="1"/>
</dbReference>
<dbReference type="EMBL" id="CAUEEQ010051154">
    <property type="protein sequence ID" value="CAJ0960886.1"/>
    <property type="molecule type" value="Genomic_DNA"/>
</dbReference>
<comment type="caution">
    <text evidence="14">The sequence shown here is derived from an EMBL/GenBank/DDBJ whole genome shotgun (WGS) entry which is preliminary data.</text>
</comment>
<evidence type="ECO:0000256" key="1">
    <source>
        <dbReference type="ARBA" id="ARBA00004613"/>
    </source>
</evidence>
<feature type="chain" id="PRO_5047202140" description="Netrin-1" evidence="10">
    <location>
        <begin position="19"/>
        <end position="633"/>
    </location>
</feature>
<evidence type="ECO:0000259" key="12">
    <source>
        <dbReference type="PROSITE" id="PS50189"/>
    </source>
</evidence>
<feature type="domain" description="NTR" evidence="12">
    <location>
        <begin position="511"/>
        <end position="632"/>
    </location>
</feature>
<keyword evidence="7" id="KW-0325">Glycoprotein</keyword>
<keyword evidence="15" id="KW-1185">Reference proteome</keyword>
<evidence type="ECO:0000256" key="7">
    <source>
        <dbReference type="ARBA" id="ARBA00023180"/>
    </source>
</evidence>
<dbReference type="Pfam" id="PF24973">
    <property type="entry name" value="EGF_LMN_ATRN"/>
    <property type="match status" value="1"/>
</dbReference>
<comment type="caution">
    <text evidence="9">Lacks conserved residue(s) required for the propagation of feature annotation.</text>
</comment>
<dbReference type="PANTHER" id="PTHR10574">
    <property type="entry name" value="NETRIN/LAMININ-RELATED"/>
    <property type="match status" value="1"/>
</dbReference>
<dbReference type="PRINTS" id="PR00011">
    <property type="entry name" value="EGFLAMININ"/>
</dbReference>
<protein>
    <recommendedName>
        <fullName evidence="2">Netrin-1</fullName>
    </recommendedName>
</protein>
<dbReference type="Gene3D" id="2.170.300.10">
    <property type="entry name" value="Tie2 ligand-binding domain superfamily"/>
    <property type="match status" value="1"/>
</dbReference>
<name>A0ABN9MB23_9NEOB</name>
<dbReference type="Pfam" id="PF00053">
    <property type="entry name" value="EGF_laminin"/>
    <property type="match status" value="2"/>
</dbReference>
<feature type="disulfide bond" evidence="9">
    <location>
        <begin position="421"/>
        <end position="430"/>
    </location>
</feature>
<feature type="disulfide bond" evidence="9">
    <location>
        <begin position="294"/>
        <end position="303"/>
    </location>
</feature>
<keyword evidence="6 9" id="KW-1015">Disulfide bond</keyword>
<feature type="disulfide bond" evidence="9">
    <location>
        <begin position="361"/>
        <end position="370"/>
    </location>
</feature>
<dbReference type="InterPro" id="IPR008979">
    <property type="entry name" value="Galactose-bd-like_sf"/>
</dbReference>
<organism evidence="14 15">
    <name type="scientific">Ranitomeya imitator</name>
    <name type="common">mimic poison frog</name>
    <dbReference type="NCBI Taxonomy" id="111125"/>
    <lineage>
        <taxon>Eukaryota</taxon>
        <taxon>Metazoa</taxon>
        <taxon>Chordata</taxon>
        <taxon>Craniata</taxon>
        <taxon>Vertebrata</taxon>
        <taxon>Euteleostomi</taxon>
        <taxon>Amphibia</taxon>
        <taxon>Batrachia</taxon>
        <taxon>Anura</taxon>
        <taxon>Neobatrachia</taxon>
        <taxon>Hyloidea</taxon>
        <taxon>Dendrobatidae</taxon>
        <taxon>Dendrobatinae</taxon>
        <taxon>Ranitomeya</taxon>
    </lineage>
</organism>
<evidence type="ECO:0000256" key="5">
    <source>
        <dbReference type="ARBA" id="ARBA00022737"/>
    </source>
</evidence>
<evidence type="ECO:0000313" key="14">
    <source>
        <dbReference type="EMBL" id="CAJ0960886.1"/>
    </source>
</evidence>
<dbReference type="Gene3D" id="2.40.50.120">
    <property type="match status" value="1"/>
</dbReference>
<dbReference type="Pfam" id="PF01759">
    <property type="entry name" value="NTR"/>
    <property type="match status" value="1"/>
</dbReference>
<comment type="subcellular location">
    <subcellularLocation>
        <location evidence="1">Secreted</location>
    </subcellularLocation>
</comment>
<evidence type="ECO:0000256" key="2">
    <source>
        <dbReference type="ARBA" id="ARBA00015919"/>
    </source>
</evidence>
<dbReference type="Proteomes" id="UP001176940">
    <property type="component" value="Unassembled WGS sequence"/>
</dbReference>
<dbReference type="PROSITE" id="PS50027">
    <property type="entry name" value="EGF_LAM_2"/>
    <property type="match status" value="3"/>
</dbReference>
<feature type="domain" description="Laminin EGF-like" evidence="11">
    <location>
        <begin position="394"/>
        <end position="447"/>
    </location>
</feature>
<dbReference type="SMART" id="SM00643">
    <property type="entry name" value="C345C"/>
    <property type="match status" value="1"/>
</dbReference>
<dbReference type="InterPro" id="IPR018933">
    <property type="entry name" value="Netrin_module_non-TIMP"/>
</dbReference>
<dbReference type="SUPFAM" id="SSF57196">
    <property type="entry name" value="EGF/Laminin"/>
    <property type="match status" value="3"/>
</dbReference>
<dbReference type="SMART" id="SM00180">
    <property type="entry name" value="EGF_Lam"/>
    <property type="match status" value="3"/>
</dbReference>
<evidence type="ECO:0000313" key="15">
    <source>
        <dbReference type="Proteomes" id="UP001176940"/>
    </source>
</evidence>
<feature type="signal peptide" evidence="10">
    <location>
        <begin position="1"/>
        <end position="18"/>
    </location>
</feature>
<gene>
    <name evidence="14" type="ORF">RIMI_LOCUS17485043</name>
</gene>
<feature type="domain" description="Laminin EGF-like" evidence="11">
    <location>
        <begin position="331"/>
        <end position="393"/>
    </location>
</feature>
<dbReference type="Gene3D" id="2.60.120.260">
    <property type="entry name" value="Galactose-binding domain-like"/>
    <property type="match status" value="1"/>
</dbReference>
<dbReference type="Pfam" id="PF00055">
    <property type="entry name" value="Laminin_N"/>
    <property type="match status" value="1"/>
</dbReference>
<accession>A0ABN9MB23</accession>
<sequence>MQGITIIVFLEWIVSVHTDPAKFHHLRCDGHSCNPPVGNLAIGRTPVTLTTCGQNVSELYCSYPEVRYQRTAISCSESQCTKCSINQPENSHLPSHMTDDVFSSPGTWWQSAQGVLKEEIRLDFETEFYLTHVIMVFRSPRPAAMVLERSFDYGKTWRPYKYFAINCTATFSLQDDLNEEGSLCTSRYSDAWPCTRGEVIFRALNPANRIEDPYSPQAQELLKITNLRLLLLKRQDCPCQAVRGLQEKPQRFAYYAIYDLIVRGSCFCNGHAEACEQAGSMAGAEAAVHGKCVCQHNTAGDHCEKCAPMYNDVPWRPGDGKTGAPNECKRCRCHNHAVSCHFDPGIWVSSGKKSGGVCENCQHNTEGHRCQRCRAGYYRDPTEPISSPLVCKECPCNVIGSVNETLNKSWKCNPKTGFCYCKPGVAGPYCDHCLTGYWGFGDNGCRPCDCARDCDPDTGECRNSSDNEHYLNIPIGGRIPDIIDLPTNDSEDDWKWTSEQGFSALRHPEKCVCKERMLGSMTDFCQMKYAYVIKARILSAHDKGTHAEVVVKVRKVLKSGKVKIGRKNRSIYPESWTNRGCTCPILNPGVDYLIAGPEDTRNNKLLVNMNSLVKPWKAAWAKQAIDFLRSGCK</sequence>
<evidence type="ECO:0000256" key="10">
    <source>
        <dbReference type="SAM" id="SignalP"/>
    </source>
</evidence>
<dbReference type="SUPFAM" id="SSF50242">
    <property type="entry name" value="TIMP-like"/>
    <property type="match status" value="1"/>
</dbReference>
<evidence type="ECO:0000256" key="6">
    <source>
        <dbReference type="ARBA" id="ARBA00023157"/>
    </source>
</evidence>
<evidence type="ECO:0000259" key="13">
    <source>
        <dbReference type="PROSITE" id="PS51117"/>
    </source>
</evidence>
<dbReference type="InterPro" id="IPR008211">
    <property type="entry name" value="Laminin_N"/>
</dbReference>
<dbReference type="InterPro" id="IPR008993">
    <property type="entry name" value="TIMP-like_OB-fold"/>
</dbReference>
<dbReference type="InterPro" id="IPR001134">
    <property type="entry name" value="Netrin_domain"/>
</dbReference>
<dbReference type="SUPFAM" id="SSF49785">
    <property type="entry name" value="Galactose-binding domain-like"/>
    <property type="match status" value="1"/>
</dbReference>
<feature type="domain" description="Laminin N-terminal" evidence="13">
    <location>
        <begin position="29"/>
        <end position="265"/>
    </location>
</feature>
<evidence type="ECO:0000256" key="3">
    <source>
        <dbReference type="ARBA" id="ARBA00022525"/>
    </source>
</evidence>
<dbReference type="CDD" id="cd00055">
    <property type="entry name" value="EGF_Lam"/>
    <property type="match status" value="3"/>
</dbReference>
<dbReference type="InterPro" id="IPR056863">
    <property type="entry name" value="LMN_ATRN_NET-like_EGF"/>
</dbReference>
<dbReference type="InterPro" id="IPR002049">
    <property type="entry name" value="LE_dom"/>
</dbReference>
<keyword evidence="5" id="KW-0677">Repeat</keyword>
<feature type="domain" description="Laminin EGF-like" evidence="11">
    <location>
        <begin position="266"/>
        <end position="330"/>
    </location>
</feature>
<dbReference type="PANTHER" id="PTHR10574:SF431">
    <property type="entry name" value="NETRIN-1"/>
    <property type="match status" value="1"/>
</dbReference>
<evidence type="ECO:0000256" key="9">
    <source>
        <dbReference type="PROSITE-ProRule" id="PRU00460"/>
    </source>
</evidence>
<evidence type="ECO:0000259" key="11">
    <source>
        <dbReference type="PROSITE" id="PS50027"/>
    </source>
</evidence>
<reference evidence="14" key="1">
    <citation type="submission" date="2023-07" db="EMBL/GenBank/DDBJ databases">
        <authorList>
            <person name="Stuckert A."/>
        </authorList>
    </citation>
    <scope>NUCLEOTIDE SEQUENCE</scope>
</reference>
<evidence type="ECO:0000256" key="4">
    <source>
        <dbReference type="ARBA" id="ARBA00022729"/>
    </source>
</evidence>
<dbReference type="PROSITE" id="PS50189">
    <property type="entry name" value="NTR"/>
    <property type="match status" value="1"/>
</dbReference>
<keyword evidence="4 10" id="KW-0732">Signal</keyword>
<dbReference type="PROSITE" id="PS01248">
    <property type="entry name" value="EGF_LAM_1"/>
    <property type="match status" value="1"/>
</dbReference>